<keyword evidence="4 9" id="KW-0378">Hydrolase</keyword>
<evidence type="ECO:0000256" key="7">
    <source>
        <dbReference type="ARBA" id="ARBA00023049"/>
    </source>
</evidence>
<comment type="cofactor">
    <cofactor evidence="9">
        <name>Zn(2+)</name>
        <dbReference type="ChEBI" id="CHEBI:29105"/>
    </cofactor>
    <text evidence="9">Binds 1 zinc ion per subunit.</text>
</comment>
<evidence type="ECO:0000256" key="2">
    <source>
        <dbReference type="ARBA" id="ARBA00022670"/>
    </source>
</evidence>
<reference evidence="11 12" key="1">
    <citation type="submission" date="2021-03" db="EMBL/GenBank/DDBJ databases">
        <title>Metabolic Capacity of the Antarctic Cyanobacterium Phormidium pseudopriestleyi that Sustains Oxygenic Photosynthesis in the Presence of Hydrogen Sulfide.</title>
        <authorList>
            <person name="Lumian J.E."/>
            <person name="Jungblut A.D."/>
            <person name="Dillon M.L."/>
            <person name="Hawes I."/>
            <person name="Doran P.T."/>
            <person name="Mackey T.J."/>
            <person name="Dick G.J."/>
            <person name="Grettenberger C.L."/>
            <person name="Sumner D.Y."/>
        </authorList>
    </citation>
    <scope>NUCLEOTIDE SEQUENCE [LARGE SCALE GENOMIC DNA]</scope>
    <source>
        <strain evidence="11 12">FRX01</strain>
    </source>
</reference>
<dbReference type="HAMAP" id="MF_01924">
    <property type="entry name" value="A_A_dipeptidase"/>
    <property type="match status" value="1"/>
</dbReference>
<proteinExistence type="inferred from homology"/>
<dbReference type="PANTHER" id="PTHR43126">
    <property type="entry name" value="D-ALANYL-D-ALANINE DIPEPTIDASE"/>
    <property type="match status" value="1"/>
</dbReference>
<gene>
    <name evidence="11" type="ORF">J0895_05435</name>
</gene>
<comment type="catalytic activity">
    <reaction evidence="1 9 10">
        <text>D-alanyl-D-alanine + H2O = 2 D-alanine</text>
        <dbReference type="Rhea" id="RHEA:20661"/>
        <dbReference type="ChEBI" id="CHEBI:15377"/>
        <dbReference type="ChEBI" id="CHEBI:57416"/>
        <dbReference type="ChEBI" id="CHEBI:57822"/>
        <dbReference type="EC" id="3.4.13.22"/>
    </reaction>
</comment>
<dbReference type="EC" id="3.4.13.22" evidence="9 10"/>
<keyword evidence="12" id="KW-1185">Reference proteome</keyword>
<evidence type="ECO:0000256" key="6">
    <source>
        <dbReference type="ARBA" id="ARBA00022997"/>
    </source>
</evidence>
<keyword evidence="7 9" id="KW-0482">Metalloprotease</keyword>
<dbReference type="Gene3D" id="3.30.1380.10">
    <property type="match status" value="1"/>
</dbReference>
<feature type="binding site" evidence="9">
    <location>
        <position position="134"/>
    </location>
    <ligand>
        <name>Zn(2+)</name>
        <dbReference type="ChEBI" id="CHEBI:29105"/>
        <note>catalytic</note>
    </ligand>
</feature>
<evidence type="ECO:0000256" key="9">
    <source>
        <dbReference type="HAMAP-Rule" id="MF_01924"/>
    </source>
</evidence>
<evidence type="ECO:0000256" key="3">
    <source>
        <dbReference type="ARBA" id="ARBA00022723"/>
    </source>
</evidence>
<keyword evidence="5 9" id="KW-0862">Zinc</keyword>
<comment type="similarity">
    <text evidence="9 10">Belongs to the peptidase M15D family.</text>
</comment>
<keyword evidence="3 9" id="KW-0479">Metal-binding</keyword>
<dbReference type="InterPro" id="IPR000755">
    <property type="entry name" value="A_A_dipeptidase"/>
</dbReference>
<dbReference type="PIRSF" id="PIRSF026671">
    <property type="entry name" value="AA_dipeptidase"/>
    <property type="match status" value="1"/>
</dbReference>
<protein>
    <recommendedName>
        <fullName evidence="9 10">D-alanyl-D-alanine dipeptidase</fullName>
        <shortName evidence="9 10">D-Ala-D-Ala dipeptidase</shortName>
        <ecNumber evidence="9 10">3.4.13.22</ecNumber>
    </recommendedName>
</protein>
<dbReference type="RefSeq" id="WP_207087104.1">
    <property type="nucleotide sequence ID" value="NZ_JAFLQW010000142.1"/>
</dbReference>
<feature type="binding site" evidence="9">
    <location>
        <position position="206"/>
    </location>
    <ligand>
        <name>Zn(2+)</name>
        <dbReference type="ChEBI" id="CHEBI:29105"/>
        <note>catalytic</note>
    </ligand>
</feature>
<evidence type="ECO:0000256" key="5">
    <source>
        <dbReference type="ARBA" id="ARBA00022833"/>
    </source>
</evidence>
<evidence type="ECO:0000256" key="1">
    <source>
        <dbReference type="ARBA" id="ARBA00001362"/>
    </source>
</evidence>
<evidence type="ECO:0000313" key="11">
    <source>
        <dbReference type="EMBL" id="MBO0348557.1"/>
    </source>
</evidence>
<accession>A0ABS3FNV3</accession>
<comment type="caution">
    <text evidence="11">The sequence shown here is derived from an EMBL/GenBank/DDBJ whole genome shotgun (WGS) entry which is preliminary data.</text>
</comment>
<keyword evidence="8 10" id="KW-0961">Cell wall biogenesis/degradation</keyword>
<keyword evidence="6 9" id="KW-0224">Dipeptidase</keyword>
<evidence type="ECO:0000256" key="4">
    <source>
        <dbReference type="ARBA" id="ARBA00022801"/>
    </source>
</evidence>
<evidence type="ECO:0000313" key="12">
    <source>
        <dbReference type="Proteomes" id="UP000664844"/>
    </source>
</evidence>
<name>A0ABS3FNV3_9CYAN</name>
<evidence type="ECO:0000256" key="8">
    <source>
        <dbReference type="ARBA" id="ARBA00023316"/>
    </source>
</evidence>
<dbReference type="Pfam" id="PF01427">
    <property type="entry name" value="Peptidase_M15"/>
    <property type="match status" value="1"/>
</dbReference>
<sequence length="229" mass="26054">MKPYQQIPILDCGEPLVAIPGDQFALVLPHPYELLGAPYKRRSPFYLRQGVLTGLIQAQTHLHRQYPQWQISIFDAYRPIAVQQFMVNYTFTEQARSQGLDPGKLSPSERQEILAQVYQFWAVPSLDPATPPPHATGAAVDVTLVDEAGIAVEMGSPIDEISPRSHPDYFAQSTSQTHQDYHNHRQILAQAMQQAGFAQHPNEWWHFCKGDQMWAWLTHHETAVYGRVE</sequence>
<dbReference type="Proteomes" id="UP000664844">
    <property type="component" value="Unassembled WGS sequence"/>
</dbReference>
<feature type="active site" description="Proton donor/acceptor" evidence="9">
    <location>
        <position position="203"/>
    </location>
</feature>
<comment type="function">
    <text evidence="9 10">Catalyzes hydrolysis of the D-alanyl-D-alanine dipeptide.</text>
</comment>
<organism evidence="11 12">
    <name type="scientific">Phormidium pseudopriestleyi FRX01</name>
    <dbReference type="NCBI Taxonomy" id="1759528"/>
    <lineage>
        <taxon>Bacteria</taxon>
        <taxon>Bacillati</taxon>
        <taxon>Cyanobacteriota</taxon>
        <taxon>Cyanophyceae</taxon>
        <taxon>Oscillatoriophycideae</taxon>
        <taxon>Oscillatoriales</taxon>
        <taxon>Oscillatoriaceae</taxon>
        <taxon>Phormidium</taxon>
    </lineage>
</organism>
<keyword evidence="2 9" id="KW-0645">Protease</keyword>
<dbReference type="SUPFAM" id="SSF55166">
    <property type="entry name" value="Hedgehog/DD-peptidase"/>
    <property type="match status" value="1"/>
</dbReference>
<feature type="site" description="Transition state stabilizer" evidence="9">
    <location>
        <position position="78"/>
    </location>
</feature>
<dbReference type="PANTHER" id="PTHR43126:SF2">
    <property type="entry name" value="D-ALANYL-D-ALANINE DIPEPTIDASE"/>
    <property type="match status" value="1"/>
</dbReference>
<feature type="binding site" evidence="9">
    <location>
        <position position="141"/>
    </location>
    <ligand>
        <name>Zn(2+)</name>
        <dbReference type="ChEBI" id="CHEBI:29105"/>
        <note>catalytic</note>
    </ligand>
</feature>
<dbReference type="EMBL" id="JAFLQW010000142">
    <property type="protein sequence ID" value="MBO0348557.1"/>
    <property type="molecule type" value="Genomic_DNA"/>
</dbReference>
<dbReference type="InterPro" id="IPR009045">
    <property type="entry name" value="Zn_M74/Hedgehog-like"/>
</dbReference>
<evidence type="ECO:0000256" key="10">
    <source>
        <dbReference type="PIRNR" id="PIRNR026671"/>
    </source>
</evidence>
<dbReference type="CDD" id="cd14843">
    <property type="entry name" value="D-Ala-D-Ala_dipeptidase_like"/>
    <property type="match status" value="1"/>
</dbReference>